<comment type="caution">
    <text evidence="2">The sequence shown here is derived from an EMBL/GenBank/DDBJ whole genome shotgun (WGS) entry which is preliminary data.</text>
</comment>
<evidence type="ECO:0008006" key="4">
    <source>
        <dbReference type="Google" id="ProtNLM"/>
    </source>
</evidence>
<dbReference type="STRING" id="3476.A0A2P5BU37"/>
<name>A0A2P5BU37_PARAD</name>
<proteinExistence type="predicted"/>
<dbReference type="PANTHER" id="PTHR31170:SF25">
    <property type="entry name" value="BNAA09G04570D PROTEIN"/>
    <property type="match status" value="1"/>
</dbReference>
<dbReference type="Proteomes" id="UP000237105">
    <property type="component" value="Unassembled WGS sequence"/>
</dbReference>
<organism evidence="2 3">
    <name type="scientific">Parasponia andersonii</name>
    <name type="common">Sponia andersonii</name>
    <dbReference type="NCBI Taxonomy" id="3476"/>
    <lineage>
        <taxon>Eukaryota</taxon>
        <taxon>Viridiplantae</taxon>
        <taxon>Streptophyta</taxon>
        <taxon>Embryophyta</taxon>
        <taxon>Tracheophyta</taxon>
        <taxon>Spermatophyta</taxon>
        <taxon>Magnoliopsida</taxon>
        <taxon>eudicotyledons</taxon>
        <taxon>Gunneridae</taxon>
        <taxon>Pentapetalae</taxon>
        <taxon>rosids</taxon>
        <taxon>fabids</taxon>
        <taxon>Rosales</taxon>
        <taxon>Cannabaceae</taxon>
        <taxon>Parasponia</taxon>
    </lineage>
</organism>
<evidence type="ECO:0000256" key="1">
    <source>
        <dbReference type="SAM" id="Phobius"/>
    </source>
</evidence>
<evidence type="ECO:0000313" key="3">
    <source>
        <dbReference type="Proteomes" id="UP000237105"/>
    </source>
</evidence>
<evidence type="ECO:0000313" key="2">
    <source>
        <dbReference type="EMBL" id="PON52295.1"/>
    </source>
</evidence>
<feature type="transmembrane region" description="Helical" evidence="1">
    <location>
        <begin position="81"/>
        <end position="104"/>
    </location>
</feature>
<keyword evidence="1" id="KW-1133">Transmembrane helix</keyword>
<dbReference type="AlphaFoldDB" id="A0A2P5BU37"/>
<keyword evidence="1" id="KW-0812">Transmembrane</keyword>
<accession>A0A2P5BU37</accession>
<protein>
    <recommendedName>
        <fullName evidence="4">Transmembrane protein</fullName>
    </recommendedName>
</protein>
<keyword evidence="3" id="KW-1185">Reference proteome</keyword>
<dbReference type="InterPro" id="IPR004158">
    <property type="entry name" value="DUF247_pln"/>
</dbReference>
<dbReference type="Pfam" id="PF03140">
    <property type="entry name" value="DUF247"/>
    <property type="match status" value="1"/>
</dbReference>
<dbReference type="OrthoDB" id="1849062at2759"/>
<dbReference type="PANTHER" id="PTHR31170">
    <property type="entry name" value="BNAC04G53230D PROTEIN"/>
    <property type="match status" value="1"/>
</dbReference>
<sequence>MDFLIDKEQDVEELRTSRVLRNRLSNDAEVAKLFNNLGSDPHLGPPEDVYSNVKTRIQTHCERKCPTRMAQFYREHFSSTWTILALLAAAILLSLTVVQTWYAVNPKN</sequence>
<reference evidence="3" key="1">
    <citation type="submission" date="2016-06" db="EMBL/GenBank/DDBJ databases">
        <title>Parallel loss of symbiosis genes in relatives of nitrogen-fixing non-legume Parasponia.</title>
        <authorList>
            <person name="Van Velzen R."/>
            <person name="Holmer R."/>
            <person name="Bu F."/>
            <person name="Rutten L."/>
            <person name="Van Zeijl A."/>
            <person name="Liu W."/>
            <person name="Santuari L."/>
            <person name="Cao Q."/>
            <person name="Sharma T."/>
            <person name="Shen D."/>
            <person name="Roswanjaya Y."/>
            <person name="Wardhani T."/>
            <person name="Kalhor M.S."/>
            <person name="Jansen J."/>
            <person name="Van den Hoogen J."/>
            <person name="Gungor B."/>
            <person name="Hartog M."/>
            <person name="Hontelez J."/>
            <person name="Verver J."/>
            <person name="Yang W.-C."/>
            <person name="Schijlen E."/>
            <person name="Repin R."/>
            <person name="Schilthuizen M."/>
            <person name="Schranz E."/>
            <person name="Heidstra R."/>
            <person name="Miyata K."/>
            <person name="Fedorova E."/>
            <person name="Kohlen W."/>
            <person name="Bisseling T."/>
            <person name="Smit S."/>
            <person name="Geurts R."/>
        </authorList>
    </citation>
    <scope>NUCLEOTIDE SEQUENCE [LARGE SCALE GENOMIC DNA]</scope>
    <source>
        <strain evidence="3">cv. WU1-14</strain>
    </source>
</reference>
<keyword evidence="1" id="KW-0472">Membrane</keyword>
<dbReference type="EMBL" id="JXTB01000222">
    <property type="protein sequence ID" value="PON52295.1"/>
    <property type="molecule type" value="Genomic_DNA"/>
</dbReference>
<gene>
    <name evidence="2" type="ORF">PanWU01x14_210060</name>
</gene>